<gene>
    <name evidence="1" type="ORF">SAMN05192581_106520</name>
    <name evidence="2" type="ORF">SAMN05192582_107016</name>
</gene>
<dbReference type="Gene3D" id="3.80.10.10">
    <property type="entry name" value="Ribonuclease Inhibitor"/>
    <property type="match status" value="1"/>
</dbReference>
<dbReference type="EMBL" id="FNDO01000070">
    <property type="protein sequence ID" value="SDI73550.1"/>
    <property type="molecule type" value="Genomic_DNA"/>
</dbReference>
<evidence type="ECO:0000313" key="1">
    <source>
        <dbReference type="EMBL" id="SDB79216.1"/>
    </source>
</evidence>
<dbReference type="Proteomes" id="UP000181870">
    <property type="component" value="Unassembled WGS sequence"/>
</dbReference>
<organism evidence="2 3">
    <name type="scientific">Bacteroides ovatus</name>
    <dbReference type="NCBI Taxonomy" id="28116"/>
    <lineage>
        <taxon>Bacteria</taxon>
        <taxon>Pseudomonadati</taxon>
        <taxon>Bacteroidota</taxon>
        <taxon>Bacteroidia</taxon>
        <taxon>Bacteroidales</taxon>
        <taxon>Bacteroidaceae</taxon>
        <taxon>Bacteroides</taxon>
    </lineage>
</organism>
<protein>
    <submittedName>
        <fullName evidence="2">Leucine rich repeat-containing protein</fullName>
    </submittedName>
</protein>
<sequence>MKLKSILCVVFAATLLGSCSYDDGDLWDAVNGQEERISALEKWQKTVVEQLNSLQGILTATDYITDVEKVTKEDGTEGYKISFLHASPITLFYNKDGEVSGTNEESIGVDKGDDGKWYWTLGGEPLQVDGKTIYVNSGDVIKMETNQDGSTKLTIGDNSVTIPSYPVAHPVTGVTQSGNIVTITLNGGATVELPKYINWNGYLAAEYSKETAGEEIYPIVLPEGCIMRMLDTNPSNWTIQVTGSGNNTKLKVVYPATGEATVAFLLSDGETQTVIKTVTFKAATDPGIQWTTIEYTGAIITIPEGVSSIKVTGTCSGGAPSFRDHIATPLKTASGVVNIDLSELVYSAAIPANAFYINLPALPEKDKNTSIETIILPKGTINIFNLAFKNCVALKSLTILSATTLGYNATAFEGCDALESIFVATDKVEAYKAGWSALADKIKPLPEAGE</sequence>
<name>A0A1G8N1R8_BACOV</name>
<accession>A0A1G8N1R8</accession>
<dbReference type="EMBL" id="FMYE01000065">
    <property type="protein sequence ID" value="SDB79216.1"/>
    <property type="molecule type" value="Genomic_DNA"/>
</dbReference>
<dbReference type="PROSITE" id="PS51257">
    <property type="entry name" value="PROKAR_LIPOPROTEIN"/>
    <property type="match status" value="1"/>
</dbReference>
<dbReference type="InterPro" id="IPR032675">
    <property type="entry name" value="LRR_dom_sf"/>
</dbReference>
<evidence type="ECO:0000313" key="3">
    <source>
        <dbReference type="Proteomes" id="UP000181870"/>
    </source>
</evidence>
<evidence type="ECO:0000313" key="2">
    <source>
        <dbReference type="EMBL" id="SDI73550.1"/>
    </source>
</evidence>
<evidence type="ECO:0000313" key="4">
    <source>
        <dbReference type="Proteomes" id="UP000183670"/>
    </source>
</evidence>
<reference evidence="3 4" key="1">
    <citation type="submission" date="2016-10" db="EMBL/GenBank/DDBJ databases">
        <authorList>
            <person name="de Groot N.N."/>
        </authorList>
    </citation>
    <scope>NUCLEOTIDE SEQUENCE [LARGE SCALE GENOMIC DNA]</scope>
    <source>
        <strain evidence="1 4">NLAE-zl-C500</strain>
        <strain evidence="2 3">NLAE-zl-C57</strain>
    </source>
</reference>
<dbReference type="Proteomes" id="UP000183670">
    <property type="component" value="Unassembled WGS sequence"/>
</dbReference>
<dbReference type="RefSeq" id="WP_074559928.1">
    <property type="nucleotide sequence ID" value="NZ_FMYE01000065.1"/>
</dbReference>
<dbReference type="AlphaFoldDB" id="A0A1G8N1R8"/>
<proteinExistence type="predicted"/>